<evidence type="ECO:0000313" key="2">
    <source>
        <dbReference type="Proteomes" id="UP000054485"/>
    </source>
</evidence>
<dbReference type="HOGENOM" id="CLU_2374191_0_0_1"/>
<proteinExistence type="predicted"/>
<keyword evidence="2" id="KW-1185">Reference proteome</keyword>
<reference evidence="1 2" key="1">
    <citation type="submission" date="2014-04" db="EMBL/GenBank/DDBJ databases">
        <authorList>
            <consortium name="DOE Joint Genome Institute"/>
            <person name="Kuo A."/>
            <person name="Ruytinx J."/>
            <person name="Rineau F."/>
            <person name="Colpaert J."/>
            <person name="Kohler A."/>
            <person name="Nagy L.G."/>
            <person name="Floudas D."/>
            <person name="Copeland A."/>
            <person name="Barry K.W."/>
            <person name="Cichocki N."/>
            <person name="Veneault-Fourrey C."/>
            <person name="LaButti K."/>
            <person name="Lindquist E.A."/>
            <person name="Lipzen A."/>
            <person name="Lundell T."/>
            <person name="Morin E."/>
            <person name="Murat C."/>
            <person name="Sun H."/>
            <person name="Tunlid A."/>
            <person name="Henrissat B."/>
            <person name="Grigoriev I.V."/>
            <person name="Hibbett D.S."/>
            <person name="Martin F."/>
            <person name="Nordberg H.P."/>
            <person name="Cantor M.N."/>
            <person name="Hua S.X."/>
        </authorList>
    </citation>
    <scope>NUCLEOTIDE SEQUENCE [LARGE SCALE GENOMIC DNA]</scope>
    <source>
        <strain evidence="1 2">UH-Slu-Lm8-n1</strain>
    </source>
</reference>
<protein>
    <submittedName>
        <fullName evidence="1">Uncharacterized protein</fullName>
    </submittedName>
</protein>
<reference evidence="2" key="2">
    <citation type="submission" date="2015-01" db="EMBL/GenBank/DDBJ databases">
        <title>Evolutionary Origins and Diversification of the Mycorrhizal Mutualists.</title>
        <authorList>
            <consortium name="DOE Joint Genome Institute"/>
            <consortium name="Mycorrhizal Genomics Consortium"/>
            <person name="Kohler A."/>
            <person name="Kuo A."/>
            <person name="Nagy L.G."/>
            <person name="Floudas D."/>
            <person name="Copeland A."/>
            <person name="Barry K.W."/>
            <person name="Cichocki N."/>
            <person name="Veneault-Fourrey C."/>
            <person name="LaButti K."/>
            <person name="Lindquist E.A."/>
            <person name="Lipzen A."/>
            <person name="Lundell T."/>
            <person name="Morin E."/>
            <person name="Murat C."/>
            <person name="Riley R."/>
            <person name="Ohm R."/>
            <person name="Sun H."/>
            <person name="Tunlid A."/>
            <person name="Henrissat B."/>
            <person name="Grigoriev I.V."/>
            <person name="Hibbett D.S."/>
            <person name="Martin F."/>
        </authorList>
    </citation>
    <scope>NUCLEOTIDE SEQUENCE [LARGE SCALE GENOMIC DNA]</scope>
    <source>
        <strain evidence="2">UH-Slu-Lm8-n1</strain>
    </source>
</reference>
<dbReference type="PROSITE" id="PS51257">
    <property type="entry name" value="PROKAR_LIPOPROTEIN"/>
    <property type="match status" value="1"/>
</dbReference>
<dbReference type="Proteomes" id="UP000054485">
    <property type="component" value="Unassembled WGS sequence"/>
</dbReference>
<dbReference type="AlphaFoldDB" id="A0A0D0AYA1"/>
<name>A0A0D0AYA1_9AGAM</name>
<sequence>MLRVVDASQPRHQHNNAVWVSCDVVQHTSWFLRDLKNQVVSTQLPSSEMLSFVPLPCLSEELRTPQNDIQNGKAARKLVAPVAGYERVVDIVAYT</sequence>
<organism evidence="1 2">
    <name type="scientific">Suillus luteus UH-Slu-Lm8-n1</name>
    <dbReference type="NCBI Taxonomy" id="930992"/>
    <lineage>
        <taxon>Eukaryota</taxon>
        <taxon>Fungi</taxon>
        <taxon>Dikarya</taxon>
        <taxon>Basidiomycota</taxon>
        <taxon>Agaricomycotina</taxon>
        <taxon>Agaricomycetes</taxon>
        <taxon>Agaricomycetidae</taxon>
        <taxon>Boletales</taxon>
        <taxon>Suillineae</taxon>
        <taxon>Suillaceae</taxon>
        <taxon>Suillus</taxon>
    </lineage>
</organism>
<dbReference type="EMBL" id="KN835348">
    <property type="protein sequence ID" value="KIK39332.1"/>
    <property type="molecule type" value="Genomic_DNA"/>
</dbReference>
<dbReference type="InParanoid" id="A0A0D0AYA1"/>
<accession>A0A0D0AYA1</accession>
<gene>
    <name evidence="1" type="ORF">CY34DRAFT_808444</name>
</gene>
<evidence type="ECO:0000313" key="1">
    <source>
        <dbReference type="EMBL" id="KIK39332.1"/>
    </source>
</evidence>